<dbReference type="Pfam" id="PF02954">
    <property type="entry name" value="HTH_8"/>
    <property type="match status" value="1"/>
</dbReference>
<dbReference type="OrthoDB" id="288528at2"/>
<dbReference type="InterPro" id="IPR011006">
    <property type="entry name" value="CheY-like_superfamily"/>
</dbReference>
<dbReference type="SUPFAM" id="SSF52172">
    <property type="entry name" value="CheY-like"/>
    <property type="match status" value="1"/>
</dbReference>
<dbReference type="Pfam" id="PF00072">
    <property type="entry name" value="Response_reg"/>
    <property type="match status" value="1"/>
</dbReference>
<feature type="domain" description="Sigma-54 factor interaction" evidence="6">
    <location>
        <begin position="145"/>
        <end position="374"/>
    </location>
</feature>
<keyword evidence="2" id="KW-0067">ATP-binding</keyword>
<evidence type="ECO:0000256" key="5">
    <source>
        <dbReference type="PROSITE-ProRule" id="PRU00169"/>
    </source>
</evidence>
<dbReference type="KEGG" id="gaz:Pan241w_52800"/>
<evidence type="ECO:0000256" key="4">
    <source>
        <dbReference type="ARBA" id="ARBA00023163"/>
    </source>
</evidence>
<dbReference type="InterPro" id="IPR002078">
    <property type="entry name" value="Sigma_54_int"/>
</dbReference>
<dbReference type="GO" id="GO:0005524">
    <property type="term" value="F:ATP binding"/>
    <property type="evidence" value="ECO:0007669"/>
    <property type="project" value="UniProtKB-KW"/>
</dbReference>
<dbReference type="PROSITE" id="PS50045">
    <property type="entry name" value="SIGMA54_INTERACT_4"/>
    <property type="match status" value="1"/>
</dbReference>
<evidence type="ECO:0000259" key="6">
    <source>
        <dbReference type="PROSITE" id="PS50045"/>
    </source>
</evidence>
<dbReference type="InterPro" id="IPR009057">
    <property type="entry name" value="Homeodomain-like_sf"/>
</dbReference>
<keyword evidence="1" id="KW-0547">Nucleotide-binding</keyword>
<dbReference type="GO" id="GO:0000160">
    <property type="term" value="P:phosphorelay signal transduction system"/>
    <property type="evidence" value="ECO:0007669"/>
    <property type="project" value="InterPro"/>
</dbReference>
<dbReference type="SMART" id="SM00448">
    <property type="entry name" value="REC"/>
    <property type="match status" value="1"/>
</dbReference>
<evidence type="ECO:0000313" key="9">
    <source>
        <dbReference type="Proteomes" id="UP000317171"/>
    </source>
</evidence>
<keyword evidence="9" id="KW-1185">Reference proteome</keyword>
<dbReference type="CDD" id="cd00009">
    <property type="entry name" value="AAA"/>
    <property type="match status" value="1"/>
</dbReference>
<dbReference type="Pfam" id="PF25601">
    <property type="entry name" value="AAA_lid_14"/>
    <property type="match status" value="1"/>
</dbReference>
<dbReference type="GO" id="GO:0043565">
    <property type="term" value="F:sequence-specific DNA binding"/>
    <property type="evidence" value="ECO:0007669"/>
    <property type="project" value="InterPro"/>
</dbReference>
<proteinExistence type="predicted"/>
<dbReference type="SUPFAM" id="SSF46689">
    <property type="entry name" value="Homeodomain-like"/>
    <property type="match status" value="1"/>
</dbReference>
<dbReference type="Gene3D" id="1.10.10.60">
    <property type="entry name" value="Homeodomain-like"/>
    <property type="match status" value="1"/>
</dbReference>
<dbReference type="Pfam" id="PF00158">
    <property type="entry name" value="Sigma54_activat"/>
    <property type="match status" value="1"/>
</dbReference>
<dbReference type="PANTHER" id="PTHR32071">
    <property type="entry name" value="TRANSCRIPTIONAL REGULATORY PROTEIN"/>
    <property type="match status" value="1"/>
</dbReference>
<dbReference type="InterPro" id="IPR058031">
    <property type="entry name" value="AAA_lid_NorR"/>
</dbReference>
<dbReference type="Gene3D" id="3.40.50.2300">
    <property type="match status" value="1"/>
</dbReference>
<evidence type="ECO:0000259" key="7">
    <source>
        <dbReference type="PROSITE" id="PS50110"/>
    </source>
</evidence>
<dbReference type="RefSeq" id="WP_145221319.1">
    <property type="nucleotide sequence ID" value="NZ_CP036269.1"/>
</dbReference>
<evidence type="ECO:0000256" key="3">
    <source>
        <dbReference type="ARBA" id="ARBA00023015"/>
    </source>
</evidence>
<protein>
    <submittedName>
        <fullName evidence="8">Transcriptional regulatory protein ZraR</fullName>
    </submittedName>
</protein>
<keyword evidence="4" id="KW-0804">Transcription</keyword>
<dbReference type="AlphaFoldDB" id="A0A517RMQ0"/>
<reference evidence="8 9" key="1">
    <citation type="submission" date="2019-02" db="EMBL/GenBank/DDBJ databases">
        <title>Deep-cultivation of Planctomycetes and their phenomic and genomic characterization uncovers novel biology.</title>
        <authorList>
            <person name="Wiegand S."/>
            <person name="Jogler M."/>
            <person name="Boedeker C."/>
            <person name="Pinto D."/>
            <person name="Vollmers J."/>
            <person name="Rivas-Marin E."/>
            <person name="Kohn T."/>
            <person name="Peeters S.H."/>
            <person name="Heuer A."/>
            <person name="Rast P."/>
            <person name="Oberbeckmann S."/>
            <person name="Bunk B."/>
            <person name="Jeske O."/>
            <person name="Meyerdierks A."/>
            <person name="Storesund J.E."/>
            <person name="Kallscheuer N."/>
            <person name="Luecker S."/>
            <person name="Lage O.M."/>
            <person name="Pohl T."/>
            <person name="Merkel B.J."/>
            <person name="Hornburger P."/>
            <person name="Mueller R.-W."/>
            <person name="Bruemmer F."/>
            <person name="Labrenz M."/>
            <person name="Spormann A.M."/>
            <person name="Op den Camp H."/>
            <person name="Overmann J."/>
            <person name="Amann R."/>
            <person name="Jetten M.S.M."/>
            <person name="Mascher T."/>
            <person name="Medema M.H."/>
            <person name="Devos D.P."/>
            <person name="Kaster A.-K."/>
            <person name="Ovreas L."/>
            <person name="Rohde M."/>
            <person name="Galperin M.Y."/>
            <person name="Jogler C."/>
        </authorList>
    </citation>
    <scope>NUCLEOTIDE SEQUENCE [LARGE SCALE GENOMIC DNA]</scope>
    <source>
        <strain evidence="8 9">Pan241w</strain>
    </source>
</reference>
<dbReference type="InterPro" id="IPR027417">
    <property type="entry name" value="P-loop_NTPase"/>
</dbReference>
<sequence length="447" mass="51008">MRSNKTVLVIDDDLSIGRFIRDFIFKDGKRVLFASNAKQGLEHLEYNQVDVLFIDLHLPDEGGLNVIQKALQIHPNIASVVVTGFGSLKSAIEAMRLGACDYITKPFNQQQIINSLNRALNQINISPMRQRSLLTLKGKLSQEKFVFVSKTMTEVISKVKKHSHLDVPVLIQGEIGVGKRTLAKFIHNLSPFAEGPFFHINCAAIIENNHGHDQQKSNLFDSLQSKELPNKSQVRTLFLEDIEQLPKCQQKQLLKLLKEGRIRTPWNASSRTSSTRLIASTSANLELEIATNQFHRNLYDNLNVLPINIPPLCDRQEDIIPLASYILEELSHSWNLNYEECRQRIGKDVWKQLLNYKWPGNVQELASVLSRLVLLEDDMILTKQFKSTQNLAQNKEAICVPFIGDLKSMERHMINEVVKRFGGNKAAAARKLEMHRKTLYRILDNEK</sequence>
<feature type="domain" description="Response regulatory" evidence="7">
    <location>
        <begin position="6"/>
        <end position="120"/>
    </location>
</feature>
<gene>
    <name evidence="8" type="primary">zraR_9</name>
    <name evidence="8" type="ORF">Pan241w_52800</name>
</gene>
<name>A0A517RMQ0_9PLAN</name>
<dbReference type="Gene3D" id="1.10.8.60">
    <property type="match status" value="1"/>
</dbReference>
<dbReference type="SUPFAM" id="SSF52540">
    <property type="entry name" value="P-loop containing nucleoside triphosphate hydrolases"/>
    <property type="match status" value="1"/>
</dbReference>
<dbReference type="GO" id="GO:0006355">
    <property type="term" value="P:regulation of DNA-templated transcription"/>
    <property type="evidence" value="ECO:0007669"/>
    <property type="project" value="InterPro"/>
</dbReference>
<evidence type="ECO:0000256" key="1">
    <source>
        <dbReference type="ARBA" id="ARBA00022741"/>
    </source>
</evidence>
<dbReference type="InterPro" id="IPR002197">
    <property type="entry name" value="HTH_Fis"/>
</dbReference>
<keyword evidence="3" id="KW-0805">Transcription regulation</keyword>
<accession>A0A517RMQ0</accession>
<organism evidence="8 9">
    <name type="scientific">Gimesia alba</name>
    <dbReference type="NCBI Taxonomy" id="2527973"/>
    <lineage>
        <taxon>Bacteria</taxon>
        <taxon>Pseudomonadati</taxon>
        <taxon>Planctomycetota</taxon>
        <taxon>Planctomycetia</taxon>
        <taxon>Planctomycetales</taxon>
        <taxon>Planctomycetaceae</taxon>
        <taxon>Gimesia</taxon>
    </lineage>
</organism>
<dbReference type="Gene3D" id="3.40.50.300">
    <property type="entry name" value="P-loop containing nucleotide triphosphate hydrolases"/>
    <property type="match status" value="1"/>
</dbReference>
<keyword evidence="5" id="KW-0597">Phosphoprotein</keyword>
<dbReference type="PROSITE" id="PS50110">
    <property type="entry name" value="RESPONSE_REGULATORY"/>
    <property type="match status" value="1"/>
</dbReference>
<dbReference type="EMBL" id="CP036269">
    <property type="protein sequence ID" value="QDT45161.1"/>
    <property type="molecule type" value="Genomic_DNA"/>
</dbReference>
<feature type="modified residue" description="4-aspartylphosphate" evidence="5">
    <location>
        <position position="55"/>
    </location>
</feature>
<evidence type="ECO:0000256" key="2">
    <source>
        <dbReference type="ARBA" id="ARBA00022840"/>
    </source>
</evidence>
<dbReference type="InterPro" id="IPR001789">
    <property type="entry name" value="Sig_transdc_resp-reg_receiver"/>
</dbReference>
<dbReference type="Proteomes" id="UP000317171">
    <property type="component" value="Chromosome"/>
</dbReference>
<evidence type="ECO:0000313" key="8">
    <source>
        <dbReference type="EMBL" id="QDT45161.1"/>
    </source>
</evidence>